<evidence type="ECO:0000256" key="5">
    <source>
        <dbReference type="ARBA" id="ARBA00023136"/>
    </source>
</evidence>
<gene>
    <name evidence="11" type="ORF">FSP39_024340</name>
</gene>
<keyword evidence="6 8" id="KW-0675">Receptor</keyword>
<keyword evidence="3 9" id="KW-1133">Transmembrane helix</keyword>
<evidence type="ECO:0000256" key="1">
    <source>
        <dbReference type="ARBA" id="ARBA00004141"/>
    </source>
</evidence>
<keyword evidence="12" id="KW-1185">Reference proteome</keyword>
<dbReference type="SMART" id="SM01381">
    <property type="entry name" value="7TM_GPCR_Srsx"/>
    <property type="match status" value="1"/>
</dbReference>
<feature type="transmembrane region" description="Helical" evidence="9">
    <location>
        <begin position="219"/>
        <end position="240"/>
    </location>
</feature>
<evidence type="ECO:0000256" key="2">
    <source>
        <dbReference type="ARBA" id="ARBA00022692"/>
    </source>
</evidence>
<proteinExistence type="inferred from homology"/>
<feature type="transmembrane region" description="Helical" evidence="9">
    <location>
        <begin position="52"/>
        <end position="77"/>
    </location>
</feature>
<dbReference type="AlphaFoldDB" id="A0AA88Y620"/>
<dbReference type="Pfam" id="PF00001">
    <property type="entry name" value="7tm_1"/>
    <property type="match status" value="1"/>
</dbReference>
<feature type="transmembrane region" description="Helical" evidence="9">
    <location>
        <begin position="168"/>
        <end position="189"/>
    </location>
</feature>
<dbReference type="SUPFAM" id="SSF81321">
    <property type="entry name" value="Family A G protein-coupled receptor-like"/>
    <property type="match status" value="1"/>
</dbReference>
<evidence type="ECO:0000256" key="3">
    <source>
        <dbReference type="ARBA" id="ARBA00022989"/>
    </source>
</evidence>
<protein>
    <recommendedName>
        <fullName evidence="10">G-protein coupled receptors family 1 profile domain-containing protein</fullName>
    </recommendedName>
</protein>
<feature type="transmembrane region" description="Helical" evidence="9">
    <location>
        <begin position="126"/>
        <end position="147"/>
    </location>
</feature>
<organism evidence="11 12">
    <name type="scientific">Pinctada imbricata</name>
    <name type="common">Atlantic pearl-oyster</name>
    <name type="synonym">Pinctada martensii</name>
    <dbReference type="NCBI Taxonomy" id="66713"/>
    <lineage>
        <taxon>Eukaryota</taxon>
        <taxon>Metazoa</taxon>
        <taxon>Spiralia</taxon>
        <taxon>Lophotrochozoa</taxon>
        <taxon>Mollusca</taxon>
        <taxon>Bivalvia</taxon>
        <taxon>Autobranchia</taxon>
        <taxon>Pteriomorphia</taxon>
        <taxon>Pterioida</taxon>
        <taxon>Pterioidea</taxon>
        <taxon>Pteriidae</taxon>
        <taxon>Pinctada</taxon>
    </lineage>
</organism>
<evidence type="ECO:0000313" key="11">
    <source>
        <dbReference type="EMBL" id="KAK3098927.1"/>
    </source>
</evidence>
<feature type="domain" description="G-protein coupled receptors family 1 profile" evidence="10">
    <location>
        <begin position="68"/>
        <end position="324"/>
    </location>
</feature>
<dbReference type="InterPro" id="IPR017452">
    <property type="entry name" value="GPCR_Rhodpsn_7TM"/>
</dbReference>
<dbReference type="PANTHER" id="PTHR45695:SF9">
    <property type="entry name" value="LEUCOKININ RECEPTOR"/>
    <property type="match status" value="1"/>
</dbReference>
<evidence type="ECO:0000256" key="6">
    <source>
        <dbReference type="ARBA" id="ARBA00023170"/>
    </source>
</evidence>
<keyword evidence="7 8" id="KW-0807">Transducer</keyword>
<feature type="transmembrane region" description="Helical" evidence="9">
    <location>
        <begin position="270"/>
        <end position="290"/>
    </location>
</feature>
<dbReference type="PROSITE" id="PS00237">
    <property type="entry name" value="G_PROTEIN_RECEP_F1_1"/>
    <property type="match status" value="1"/>
</dbReference>
<feature type="transmembrane region" description="Helical" evidence="9">
    <location>
        <begin position="89"/>
        <end position="114"/>
    </location>
</feature>
<comment type="similarity">
    <text evidence="8">Belongs to the G-protein coupled receptor 1 family.</text>
</comment>
<dbReference type="Proteomes" id="UP001186944">
    <property type="component" value="Unassembled WGS sequence"/>
</dbReference>
<dbReference type="EMBL" id="VSWD01000007">
    <property type="protein sequence ID" value="KAK3098927.1"/>
    <property type="molecule type" value="Genomic_DNA"/>
</dbReference>
<sequence>MDQLTEFLNYRKLFSKSNLTNYFSPTFNFTDVDSIIENFKKDMFPIQEYSTVILLSMYAPIFLAGLIGNVLIIISSIREKSLKKSKHFLLVNLACADLAVTLFCMPASVGTIIYRPWIYGRFLCKFVAFMQGVAVAVSIFSLTAMSVDRYLSIQHPAQSRKVITAAQAVGMLAAIWLVSLIFMAPLLYIRDLDTLPRFPEMPEIQFCIEMWPQDRDKHAYGLFLLFVVFLIPGATLTICYGHLGRALCVNDVQRQSSDSSTRGLFSRKKAARMLIILVVVFMICWLPYNIASLMSDLGGDNILMILFFTLWLGHAHSALNPIMYWVLNRQFRHRVRGMVKWVQAYSCTSTLTRNGIPEYV</sequence>
<dbReference type="PANTHER" id="PTHR45695">
    <property type="entry name" value="LEUCOKININ RECEPTOR-RELATED"/>
    <property type="match status" value="1"/>
</dbReference>
<dbReference type="CDD" id="cd14993">
    <property type="entry name" value="7tmA_CCKR-like"/>
    <property type="match status" value="1"/>
</dbReference>
<comment type="subcellular location">
    <subcellularLocation>
        <location evidence="1">Membrane</location>
        <topology evidence="1">Multi-pass membrane protein</topology>
    </subcellularLocation>
</comment>
<dbReference type="GO" id="GO:0004930">
    <property type="term" value="F:G protein-coupled receptor activity"/>
    <property type="evidence" value="ECO:0007669"/>
    <property type="project" value="UniProtKB-KW"/>
</dbReference>
<evidence type="ECO:0000313" key="12">
    <source>
        <dbReference type="Proteomes" id="UP001186944"/>
    </source>
</evidence>
<evidence type="ECO:0000256" key="4">
    <source>
        <dbReference type="ARBA" id="ARBA00023040"/>
    </source>
</evidence>
<evidence type="ECO:0000259" key="10">
    <source>
        <dbReference type="PROSITE" id="PS50262"/>
    </source>
</evidence>
<evidence type="ECO:0000256" key="7">
    <source>
        <dbReference type="ARBA" id="ARBA00023224"/>
    </source>
</evidence>
<evidence type="ECO:0000256" key="8">
    <source>
        <dbReference type="RuleBase" id="RU000688"/>
    </source>
</evidence>
<keyword evidence="5 9" id="KW-0472">Membrane</keyword>
<dbReference type="Gene3D" id="1.20.1070.10">
    <property type="entry name" value="Rhodopsin 7-helix transmembrane proteins"/>
    <property type="match status" value="1"/>
</dbReference>
<keyword evidence="2 8" id="KW-0812">Transmembrane</keyword>
<reference evidence="11" key="1">
    <citation type="submission" date="2019-08" db="EMBL/GenBank/DDBJ databases">
        <title>The improved chromosome-level genome for the pearl oyster Pinctada fucata martensii using PacBio sequencing and Hi-C.</title>
        <authorList>
            <person name="Zheng Z."/>
        </authorList>
    </citation>
    <scope>NUCLEOTIDE SEQUENCE</scope>
    <source>
        <strain evidence="11">ZZ-2019</strain>
        <tissue evidence="11">Adductor muscle</tissue>
    </source>
</reference>
<keyword evidence="4 8" id="KW-0297">G-protein coupled receptor</keyword>
<accession>A0AA88Y620</accession>
<dbReference type="PRINTS" id="PR00237">
    <property type="entry name" value="GPCRRHODOPSN"/>
</dbReference>
<name>A0AA88Y620_PINIB</name>
<comment type="caution">
    <text evidence="11">The sequence shown here is derived from an EMBL/GenBank/DDBJ whole genome shotgun (WGS) entry which is preliminary data.</text>
</comment>
<dbReference type="GO" id="GO:0005886">
    <property type="term" value="C:plasma membrane"/>
    <property type="evidence" value="ECO:0007669"/>
    <property type="project" value="TreeGrafter"/>
</dbReference>
<dbReference type="InterPro" id="IPR000276">
    <property type="entry name" value="GPCR_Rhodpsn"/>
</dbReference>
<dbReference type="PROSITE" id="PS50262">
    <property type="entry name" value="G_PROTEIN_RECEP_F1_2"/>
    <property type="match status" value="1"/>
</dbReference>
<evidence type="ECO:0000256" key="9">
    <source>
        <dbReference type="SAM" id="Phobius"/>
    </source>
</evidence>
<feature type="transmembrane region" description="Helical" evidence="9">
    <location>
        <begin position="302"/>
        <end position="327"/>
    </location>
</feature>